<organism evidence="1 2">
    <name type="scientific">Riccia fluitans</name>
    <dbReference type="NCBI Taxonomy" id="41844"/>
    <lineage>
        <taxon>Eukaryota</taxon>
        <taxon>Viridiplantae</taxon>
        <taxon>Streptophyta</taxon>
        <taxon>Embryophyta</taxon>
        <taxon>Marchantiophyta</taxon>
        <taxon>Marchantiopsida</taxon>
        <taxon>Marchantiidae</taxon>
        <taxon>Marchantiales</taxon>
        <taxon>Ricciaceae</taxon>
        <taxon>Riccia</taxon>
    </lineage>
</organism>
<accession>A0ABD1YTG4</accession>
<evidence type="ECO:0000313" key="1">
    <source>
        <dbReference type="EMBL" id="KAL2634061.1"/>
    </source>
</evidence>
<reference evidence="1 2" key="1">
    <citation type="submission" date="2024-09" db="EMBL/GenBank/DDBJ databases">
        <title>Chromosome-scale assembly of Riccia fluitans.</title>
        <authorList>
            <person name="Paukszto L."/>
            <person name="Sawicki J."/>
            <person name="Karawczyk K."/>
            <person name="Piernik-Szablinska J."/>
            <person name="Szczecinska M."/>
            <person name="Mazdziarz M."/>
        </authorList>
    </citation>
    <scope>NUCLEOTIDE SEQUENCE [LARGE SCALE GENOMIC DNA]</scope>
    <source>
        <strain evidence="1">Rf_01</strain>
        <tissue evidence="1">Aerial parts of the thallus</tissue>
    </source>
</reference>
<evidence type="ECO:0000313" key="2">
    <source>
        <dbReference type="Proteomes" id="UP001605036"/>
    </source>
</evidence>
<dbReference type="Proteomes" id="UP001605036">
    <property type="component" value="Unassembled WGS sequence"/>
</dbReference>
<sequence>MLKDPFLTPNVAVLLLVEVGTEEAIIVKDYAEARNLTTKEKIIQLSDAANKADQKDMFVSSFVETIKQAQTQWIHMGSLTGGQGVFRKKDYKDWQAMVCRMFGRSESSYKEVGSIVCCSEKTYNQFLRFIDA</sequence>
<comment type="caution">
    <text evidence="1">The sequence shown here is derived from an EMBL/GenBank/DDBJ whole genome shotgun (WGS) entry which is preliminary data.</text>
</comment>
<protein>
    <submittedName>
        <fullName evidence="1">Uncharacterized protein</fullName>
    </submittedName>
</protein>
<dbReference type="AlphaFoldDB" id="A0ABD1YTG4"/>
<gene>
    <name evidence="1" type="ORF">R1flu_005540</name>
</gene>
<keyword evidence="2" id="KW-1185">Reference proteome</keyword>
<proteinExistence type="predicted"/>
<name>A0ABD1YTG4_9MARC</name>
<dbReference type="EMBL" id="JBHFFA010000003">
    <property type="protein sequence ID" value="KAL2634061.1"/>
    <property type="molecule type" value="Genomic_DNA"/>
</dbReference>